<gene>
    <name evidence="1" type="ORF">PEVE_00004438</name>
</gene>
<keyword evidence="2" id="KW-1185">Reference proteome</keyword>
<dbReference type="SUPFAM" id="SSF54001">
    <property type="entry name" value="Cysteine proteinases"/>
    <property type="match status" value="1"/>
</dbReference>
<name>A0ABN8QEE8_9CNID</name>
<dbReference type="Proteomes" id="UP001159427">
    <property type="component" value="Unassembled WGS sequence"/>
</dbReference>
<feature type="non-terminal residue" evidence="1">
    <location>
        <position position="1"/>
    </location>
</feature>
<evidence type="ECO:0000313" key="1">
    <source>
        <dbReference type="EMBL" id="CAH3162954.1"/>
    </source>
</evidence>
<accession>A0ABN8QEE8</accession>
<organism evidence="1 2">
    <name type="scientific">Porites evermanni</name>
    <dbReference type="NCBI Taxonomy" id="104178"/>
    <lineage>
        <taxon>Eukaryota</taxon>
        <taxon>Metazoa</taxon>
        <taxon>Cnidaria</taxon>
        <taxon>Anthozoa</taxon>
        <taxon>Hexacorallia</taxon>
        <taxon>Scleractinia</taxon>
        <taxon>Fungiina</taxon>
        <taxon>Poritidae</taxon>
        <taxon>Porites</taxon>
    </lineage>
</organism>
<dbReference type="EMBL" id="CALNXI010001276">
    <property type="protein sequence ID" value="CAH3162954.1"/>
    <property type="molecule type" value="Genomic_DNA"/>
</dbReference>
<comment type="caution">
    <text evidence="1">The sequence shown here is derived from an EMBL/GenBank/DDBJ whole genome shotgun (WGS) entry which is preliminary data.</text>
</comment>
<sequence length="428" mass="47692">IVDDCCKVRTLYRSVFPDVEVKLDLFHAIQRVIKKIPKGSEFSKRFSKELGLIFRANGDCDEVRCLSGLKPGKGTESNERLHNTLNKSLLCGATTTAPEITIAIISLLFNSMNCRKSAKKRKQNSRPPYEGNNVYPDETVEEAVVVIETIEDTLNESIASLLFKNMSKLHSILGKVNSECRDRCFNAFDIPIMQVGSKQVLVNSCYAEDDTERRHRETLQRNLDCFSLKRDKVVGDGDCAFRTIISQVRKTNQWSDPNSALCQHISYLGLGRSTNEDVNQLRQLFVNNVQSNEHYQMLSGIPSDEMNTETERFREPGTFCGEVGDLIIKVCSDLLQVPIIVLTSINGSPYVPFIPDDALITNAIYIAYTTLGPGHYDGTLPAEKDTGNMAKPGNKRASRLVCSCGKNNKEDQDSCISTVDGKTRCPGV</sequence>
<evidence type="ECO:0008006" key="3">
    <source>
        <dbReference type="Google" id="ProtNLM"/>
    </source>
</evidence>
<protein>
    <recommendedName>
        <fullName evidence="3">Ubiquitinyl hydrolase 1</fullName>
    </recommendedName>
</protein>
<proteinExistence type="predicted"/>
<reference evidence="1 2" key="1">
    <citation type="submission" date="2022-05" db="EMBL/GenBank/DDBJ databases">
        <authorList>
            <consortium name="Genoscope - CEA"/>
            <person name="William W."/>
        </authorList>
    </citation>
    <scope>NUCLEOTIDE SEQUENCE [LARGE SCALE GENOMIC DNA]</scope>
</reference>
<dbReference type="Gene3D" id="3.90.70.80">
    <property type="match status" value="1"/>
</dbReference>
<dbReference type="CDD" id="cd22744">
    <property type="entry name" value="OTU"/>
    <property type="match status" value="1"/>
</dbReference>
<feature type="non-terminal residue" evidence="1">
    <location>
        <position position="428"/>
    </location>
</feature>
<evidence type="ECO:0000313" key="2">
    <source>
        <dbReference type="Proteomes" id="UP001159427"/>
    </source>
</evidence>
<dbReference type="InterPro" id="IPR038765">
    <property type="entry name" value="Papain-like_cys_pep_sf"/>
</dbReference>